<organism evidence="1 2">
    <name type="scientific">Candidatus Borkfalkia avicola</name>
    <dbReference type="NCBI Taxonomy" id="2838503"/>
    <lineage>
        <taxon>Bacteria</taxon>
        <taxon>Bacillati</taxon>
        <taxon>Bacillota</taxon>
        <taxon>Clostridia</taxon>
        <taxon>Christensenellales</taxon>
        <taxon>Christensenellaceae</taxon>
        <taxon>Candidatus Borkfalkia</taxon>
    </lineage>
</organism>
<proteinExistence type="predicted"/>
<dbReference type="EMBL" id="DXCF01000021">
    <property type="protein sequence ID" value="HIZ09636.1"/>
    <property type="molecule type" value="Genomic_DNA"/>
</dbReference>
<dbReference type="Pfam" id="PF07873">
    <property type="entry name" value="YabP"/>
    <property type="match status" value="1"/>
</dbReference>
<name>A0A9D2D720_9FIRM</name>
<reference evidence="1" key="2">
    <citation type="submission" date="2021-04" db="EMBL/GenBank/DDBJ databases">
        <authorList>
            <person name="Gilroy R."/>
        </authorList>
    </citation>
    <scope>NUCLEOTIDE SEQUENCE</scope>
    <source>
        <strain evidence="1">CHK192-19661</strain>
    </source>
</reference>
<comment type="caution">
    <text evidence="1">The sequence shown here is derived from an EMBL/GenBank/DDBJ whole genome shotgun (WGS) entry which is preliminary data.</text>
</comment>
<dbReference type="InterPro" id="IPR022476">
    <property type="entry name" value="Spore_YabP/YqfC"/>
</dbReference>
<dbReference type="AlphaFoldDB" id="A0A9D2D720"/>
<sequence length="90" mass="9825">MRLFEEMLSALGLAEDVAFGGAKVVLYAGRCAYFENVKGILSLGGEEVVLLLRKGKVRAEGRNLRLARYGGGDLLLLGDVRRIEAEGEER</sequence>
<accession>A0A9D2D720</accession>
<gene>
    <name evidence="1" type="ORF">H9726_04020</name>
</gene>
<evidence type="ECO:0000313" key="2">
    <source>
        <dbReference type="Proteomes" id="UP000824025"/>
    </source>
</evidence>
<dbReference type="Proteomes" id="UP000824025">
    <property type="component" value="Unassembled WGS sequence"/>
</dbReference>
<evidence type="ECO:0000313" key="1">
    <source>
        <dbReference type="EMBL" id="HIZ09636.1"/>
    </source>
</evidence>
<protein>
    <submittedName>
        <fullName evidence="1">YabP/YqfC family sporulation protein</fullName>
    </submittedName>
</protein>
<reference evidence="1" key="1">
    <citation type="journal article" date="2021" name="PeerJ">
        <title>Extensive microbial diversity within the chicken gut microbiome revealed by metagenomics and culture.</title>
        <authorList>
            <person name="Gilroy R."/>
            <person name="Ravi A."/>
            <person name="Getino M."/>
            <person name="Pursley I."/>
            <person name="Horton D.L."/>
            <person name="Alikhan N.F."/>
            <person name="Baker D."/>
            <person name="Gharbi K."/>
            <person name="Hall N."/>
            <person name="Watson M."/>
            <person name="Adriaenssens E.M."/>
            <person name="Foster-Nyarko E."/>
            <person name="Jarju S."/>
            <person name="Secka A."/>
            <person name="Antonio M."/>
            <person name="Oren A."/>
            <person name="Chaudhuri R.R."/>
            <person name="La Ragione R."/>
            <person name="Hildebrand F."/>
            <person name="Pallen M.J."/>
        </authorList>
    </citation>
    <scope>NUCLEOTIDE SEQUENCE</scope>
    <source>
        <strain evidence="1">CHK192-19661</strain>
    </source>
</reference>